<reference evidence="1 2" key="2">
    <citation type="journal article" date="2011" name="Stand. Genomic Sci.">
        <title>Complete genome sequence of Tsukamurella paurometabola type strain (no. 33).</title>
        <authorList>
            <person name="Munk A.C."/>
            <person name="Lapidus A."/>
            <person name="Lucas S."/>
            <person name="Nolan M."/>
            <person name="Tice H."/>
            <person name="Cheng J.F."/>
            <person name="Del Rio T.G."/>
            <person name="Goodwin L."/>
            <person name="Pitluck S."/>
            <person name="Liolios K."/>
            <person name="Huntemann M."/>
            <person name="Ivanova N."/>
            <person name="Mavromatis K."/>
            <person name="Mikhailova N."/>
            <person name="Pati A."/>
            <person name="Chen A."/>
            <person name="Palaniappan K."/>
            <person name="Tapia R."/>
            <person name="Han C."/>
            <person name="Land M."/>
            <person name="Hauser L."/>
            <person name="Chang Y.J."/>
            <person name="Jeffries C.D."/>
            <person name="Brettin T."/>
            <person name="Yasawong M."/>
            <person name="Brambilla E.M."/>
            <person name="Rohde M."/>
            <person name="Sikorski J."/>
            <person name="Goker M."/>
            <person name="Detter J.C."/>
            <person name="Woyke T."/>
            <person name="Bristow J."/>
            <person name="Eisen J.A."/>
            <person name="Markowitz V."/>
            <person name="Hugenholtz P."/>
            <person name="Kyrpides N.C."/>
            <person name="Klenk H.P."/>
        </authorList>
    </citation>
    <scope>NUCLEOTIDE SEQUENCE [LARGE SCALE GENOMIC DNA]</scope>
    <source>
        <strain evidence="2">ATCC 8368 / DSM 20162 / CCUG 35730 / CIP 100753 / JCM 10117 / KCTC 9821 / NBRC 16120 / NCIMB 702349 / NCTC 13040</strain>
    </source>
</reference>
<dbReference type="STRING" id="521096.Tpau_3045"/>
<dbReference type="EMBL" id="CP001966">
    <property type="protein sequence ID" value="ADG79638.1"/>
    <property type="molecule type" value="Genomic_DNA"/>
</dbReference>
<reference evidence="2" key="1">
    <citation type="submission" date="2010-03" db="EMBL/GenBank/DDBJ databases">
        <title>The complete chromosome of Tsukamurella paurometabola DSM 20162.</title>
        <authorList>
            <consortium name="US DOE Joint Genome Institute (JGI-PGF)"/>
            <person name="Lucas S."/>
            <person name="Copeland A."/>
            <person name="Lapidus A."/>
            <person name="Glavina del Rio T."/>
            <person name="Dalin E."/>
            <person name="Tice H."/>
            <person name="Bruce D."/>
            <person name="Goodwin L."/>
            <person name="Pitluck S."/>
            <person name="Kyrpides N."/>
            <person name="Mavromatis K."/>
            <person name="Ivanova N."/>
            <person name="Mikhailova N."/>
            <person name="Munk A.C."/>
            <person name="Brettin T."/>
            <person name="Detter J.C."/>
            <person name="Tapia R."/>
            <person name="Han C."/>
            <person name="Larimer F."/>
            <person name="Land M."/>
            <person name="Hauser L."/>
            <person name="Markowitz V."/>
            <person name="Cheng J.-F."/>
            <person name="Hugenholtz P."/>
            <person name="Woyke T."/>
            <person name="Wu D."/>
            <person name="Jando M."/>
            <person name="Brambilla E."/>
            <person name="Klenk H.-P."/>
            <person name="Eisen J.A."/>
        </authorList>
    </citation>
    <scope>NUCLEOTIDE SEQUENCE [LARGE SCALE GENOMIC DNA]</scope>
    <source>
        <strain evidence="2">ATCC 8368 / DSM 20162 / CCUG 35730 / CIP 100753 / JCM 10117 / KCTC 9821 / NBRC 16120 / NCIMB 702349 / NCTC 13040</strain>
    </source>
</reference>
<dbReference type="KEGG" id="tpr:Tpau_3045"/>
<name>D5UUS0_TSUPD</name>
<evidence type="ECO:0000313" key="1">
    <source>
        <dbReference type="EMBL" id="ADG79638.1"/>
    </source>
</evidence>
<accession>D5UUS0</accession>
<dbReference type="AlphaFoldDB" id="D5UUS0"/>
<sequence length="67" mass="7329">MNNAVINADQFTAAKGGVFAATAVRDGASYTLPAMMTPRLWRLRGAKPIHGVDHEPLKRPVCHMRRG</sequence>
<dbReference type="HOGENOM" id="CLU_2811221_0_0_11"/>
<protein>
    <submittedName>
        <fullName evidence="1">Uncharacterized protein</fullName>
    </submittedName>
</protein>
<gene>
    <name evidence="1" type="ordered locus">Tpau_3045</name>
</gene>
<keyword evidence="2" id="KW-1185">Reference proteome</keyword>
<dbReference type="Proteomes" id="UP000001213">
    <property type="component" value="Chromosome"/>
</dbReference>
<organism evidence="1 2">
    <name type="scientific">Tsukamurella paurometabola (strain ATCC 8368 / DSM 20162 / CCUG 35730 / CIP 100753 / JCM 10117 / KCTC 9821 / NBRC 16120 / NCIMB 702349 / NCTC 13040)</name>
    <name type="common">Corynebacterium paurometabolum</name>
    <dbReference type="NCBI Taxonomy" id="521096"/>
    <lineage>
        <taxon>Bacteria</taxon>
        <taxon>Bacillati</taxon>
        <taxon>Actinomycetota</taxon>
        <taxon>Actinomycetes</taxon>
        <taxon>Mycobacteriales</taxon>
        <taxon>Tsukamurellaceae</taxon>
        <taxon>Tsukamurella</taxon>
    </lineage>
</organism>
<proteinExistence type="predicted"/>
<evidence type="ECO:0000313" key="2">
    <source>
        <dbReference type="Proteomes" id="UP000001213"/>
    </source>
</evidence>